<feature type="region of interest" description="Disordered" evidence="1">
    <location>
        <begin position="23"/>
        <end position="52"/>
    </location>
</feature>
<dbReference type="EMBL" id="CP005386">
    <property type="protein sequence ID" value="AGL26926.1"/>
    <property type="molecule type" value="Genomic_DNA"/>
</dbReference>
<feature type="compositionally biased region" description="Basic and acidic residues" evidence="1">
    <location>
        <begin position="28"/>
        <end position="52"/>
    </location>
</feature>
<evidence type="ECO:0000313" key="2">
    <source>
        <dbReference type="EMBL" id="AGL26926.1"/>
    </source>
</evidence>
<dbReference type="AlphaFoldDB" id="R4MG77"/>
<gene>
    <name evidence="2" type="ORF">J113_10070</name>
</gene>
<dbReference type="BioCyc" id="MTUB1310114:G13A2-1490-MONOMER"/>
<evidence type="ECO:0000313" key="3">
    <source>
        <dbReference type="Proteomes" id="UP000013548"/>
    </source>
</evidence>
<accession>R4MG77</accession>
<organism evidence="2 3">
    <name type="scientific">Mycobacterium tuberculosis CAS/NITR204</name>
    <dbReference type="NCBI Taxonomy" id="1310114"/>
    <lineage>
        <taxon>Bacteria</taxon>
        <taxon>Bacillati</taxon>
        <taxon>Actinomycetota</taxon>
        <taxon>Actinomycetes</taxon>
        <taxon>Mycobacteriales</taxon>
        <taxon>Mycobacteriaceae</taxon>
        <taxon>Mycobacterium</taxon>
        <taxon>Mycobacterium tuberculosis complex</taxon>
    </lineage>
</organism>
<dbReference type="KEGG" id="mtuc:J113_10070"/>
<dbReference type="HOGENOM" id="CLU_1433096_0_0_11"/>
<name>R4MG77_MYCTX</name>
<evidence type="ECO:0000256" key="1">
    <source>
        <dbReference type="SAM" id="MobiDB-lite"/>
    </source>
</evidence>
<reference evidence="2 3" key="1">
    <citation type="journal article" date="2013" name="Genome Announc.">
        <title>Whole-Genome Sequences of Four Clinical Isolates of Mycobacterium tuberculosis from Tamil Nadu, South India.</title>
        <authorList>
            <person name="Narayanan S."/>
            <person name="Deshpande U."/>
        </authorList>
    </citation>
    <scope>NUCLEOTIDE SEQUENCE [LARGE SCALE GENOMIC DNA]</scope>
    <source>
        <strain evidence="2 3">CAS/NITR204</strain>
    </source>
</reference>
<proteinExistence type="predicted"/>
<dbReference type="Proteomes" id="UP000013548">
    <property type="component" value="Chromosome"/>
</dbReference>
<protein>
    <submittedName>
        <fullName evidence="2">Uncharacterized protein</fullName>
    </submittedName>
</protein>
<sequence>MSARVAPGCTTCATALSEVSLQPPVPMTEERAQPCRDERRGKPESGTRLERDAVADNRFRVTLGRHGAFVLPLPHAQHRRILAKPPSRLELGDAEPVIVEWQHTEQSQPGTSDRRADRHRVDGHPFRAARHRHRHPGAQLIVDALRGDDPLPHLLGRCGDDALPFNEHRFSVSDHAARWGYVSLASVAA</sequence>